<dbReference type="InterPro" id="IPR032429">
    <property type="entry name" value="Nibrin_BRCT2"/>
</dbReference>
<feature type="compositionally biased region" description="Polar residues" evidence="1">
    <location>
        <begin position="142"/>
        <end position="158"/>
    </location>
</feature>
<protein>
    <recommendedName>
        <fullName evidence="2">Nibrin second BRCT domain-containing protein</fullName>
    </recommendedName>
</protein>
<sequence>YIPEIDEPSLSKEDVNLGTTPVRKQLFTGKTFVFLTNKQLKRLSAAVGFGGGRSLLLEEGSLPLNLLESPHSCVVEVTTGSSQNLFPPSATEWANSVKNSVHRTEVCNVTGVAAVGETPEKKQNRNAAGLPGSKPVTEKTTTESIVEDTMSSSLSAADSTDPRRRKPDPSLKGGITKEDESSAVMSAPKRPAPEPSITSSQDTHSPRVSKKMPSLSPVGPPAVSETPLDSGDDLYAGRAEVLAEEPGSRKRKGMEEEIKLEELESIMSEDMDYLDDELPSSYGQKQPLMLHGLAKQKQGSHTESSSKKQRVHQEQAEITRQRPDLGLEKERSEQNHREQSEWHVVSIKTEQVDLTVSTTPNHDSSKPPNRSAASATKEKKAFEDDEASFIEVSFTLKVIHFTNAKLLASFCSFTSIFVSFYCSCRM</sequence>
<dbReference type="InterPro" id="IPR040227">
    <property type="entry name" value="Nibrin-rel"/>
</dbReference>
<feature type="non-terminal residue" evidence="3">
    <location>
        <position position="1"/>
    </location>
</feature>
<evidence type="ECO:0000259" key="2">
    <source>
        <dbReference type="Pfam" id="PF16508"/>
    </source>
</evidence>
<feature type="domain" description="Nibrin second BRCT" evidence="2">
    <location>
        <begin position="21"/>
        <end position="104"/>
    </location>
</feature>
<feature type="compositionally biased region" description="Polar residues" evidence="1">
    <location>
        <begin position="348"/>
        <end position="374"/>
    </location>
</feature>
<evidence type="ECO:0000313" key="4">
    <source>
        <dbReference type="Proteomes" id="UP001476798"/>
    </source>
</evidence>
<accession>A0ABV0NH74</accession>
<organism evidence="3 4">
    <name type="scientific">Goodea atripinnis</name>
    <dbReference type="NCBI Taxonomy" id="208336"/>
    <lineage>
        <taxon>Eukaryota</taxon>
        <taxon>Metazoa</taxon>
        <taxon>Chordata</taxon>
        <taxon>Craniata</taxon>
        <taxon>Vertebrata</taxon>
        <taxon>Euteleostomi</taxon>
        <taxon>Actinopterygii</taxon>
        <taxon>Neopterygii</taxon>
        <taxon>Teleostei</taxon>
        <taxon>Neoteleostei</taxon>
        <taxon>Acanthomorphata</taxon>
        <taxon>Ovalentaria</taxon>
        <taxon>Atherinomorphae</taxon>
        <taxon>Cyprinodontiformes</taxon>
        <taxon>Goodeidae</taxon>
        <taxon>Goodea</taxon>
    </lineage>
</organism>
<name>A0ABV0NH74_9TELE</name>
<evidence type="ECO:0000256" key="1">
    <source>
        <dbReference type="SAM" id="MobiDB-lite"/>
    </source>
</evidence>
<dbReference type="Pfam" id="PF16508">
    <property type="entry name" value="NIBRIN_BRCT_II"/>
    <property type="match status" value="1"/>
</dbReference>
<reference evidence="3 4" key="1">
    <citation type="submission" date="2021-06" db="EMBL/GenBank/DDBJ databases">
        <authorList>
            <person name="Palmer J.M."/>
        </authorList>
    </citation>
    <scope>NUCLEOTIDE SEQUENCE [LARGE SCALE GENOMIC DNA]</scope>
    <source>
        <strain evidence="3 4">GA_2019</strain>
        <tissue evidence="3">Muscle</tissue>
    </source>
</reference>
<dbReference type="Gene3D" id="3.40.50.10980">
    <property type="entry name" value="Nibrin, BRCT2 domain"/>
    <property type="match status" value="1"/>
</dbReference>
<dbReference type="PANTHER" id="PTHR12162:SF0">
    <property type="entry name" value="NIBRIN"/>
    <property type="match status" value="1"/>
</dbReference>
<feature type="region of interest" description="Disordered" evidence="1">
    <location>
        <begin position="270"/>
        <end position="378"/>
    </location>
</feature>
<proteinExistence type="predicted"/>
<dbReference type="Proteomes" id="UP001476798">
    <property type="component" value="Unassembled WGS sequence"/>
</dbReference>
<feature type="region of interest" description="Disordered" evidence="1">
    <location>
        <begin position="117"/>
        <end position="257"/>
    </location>
</feature>
<dbReference type="InterPro" id="IPR043014">
    <property type="entry name" value="Nibrin_BRCT2_sf"/>
</dbReference>
<gene>
    <name evidence="3" type="ORF">GOODEAATRI_002238</name>
</gene>
<comment type="caution">
    <text evidence="3">The sequence shown here is derived from an EMBL/GenBank/DDBJ whole genome shotgun (WGS) entry which is preliminary data.</text>
</comment>
<evidence type="ECO:0000313" key="3">
    <source>
        <dbReference type="EMBL" id="MEQ2170625.1"/>
    </source>
</evidence>
<feature type="compositionally biased region" description="Basic and acidic residues" evidence="1">
    <location>
        <begin position="311"/>
        <end position="341"/>
    </location>
</feature>
<dbReference type="PANTHER" id="PTHR12162">
    <property type="entry name" value="NIBRIN-RELATED"/>
    <property type="match status" value="1"/>
</dbReference>
<dbReference type="EMBL" id="JAHRIO010040058">
    <property type="protein sequence ID" value="MEQ2170625.1"/>
    <property type="molecule type" value="Genomic_DNA"/>
</dbReference>
<keyword evidence="4" id="KW-1185">Reference proteome</keyword>